<dbReference type="EMBL" id="SJPK01000005">
    <property type="protein sequence ID" value="TWT66647.1"/>
    <property type="molecule type" value="Genomic_DNA"/>
</dbReference>
<proteinExistence type="predicted"/>
<organism evidence="2 3">
    <name type="scientific">Allorhodopirellula solitaria</name>
    <dbReference type="NCBI Taxonomy" id="2527987"/>
    <lineage>
        <taxon>Bacteria</taxon>
        <taxon>Pseudomonadati</taxon>
        <taxon>Planctomycetota</taxon>
        <taxon>Planctomycetia</taxon>
        <taxon>Pirellulales</taxon>
        <taxon>Pirellulaceae</taxon>
        <taxon>Allorhodopirellula</taxon>
    </lineage>
</organism>
<protein>
    <submittedName>
        <fullName evidence="2">Peptidase family M50</fullName>
    </submittedName>
</protein>
<evidence type="ECO:0000313" key="3">
    <source>
        <dbReference type="Proteomes" id="UP000318053"/>
    </source>
</evidence>
<accession>A0A5C5XTU8</accession>
<feature type="transmembrane region" description="Helical" evidence="1">
    <location>
        <begin position="150"/>
        <end position="171"/>
    </location>
</feature>
<dbReference type="GO" id="GO:0005737">
    <property type="term" value="C:cytoplasm"/>
    <property type="evidence" value="ECO:0007669"/>
    <property type="project" value="TreeGrafter"/>
</dbReference>
<dbReference type="Proteomes" id="UP000318053">
    <property type="component" value="Unassembled WGS sequence"/>
</dbReference>
<dbReference type="PANTHER" id="PTHR13325:SF3">
    <property type="entry name" value="MEMBRANE-BOUND TRANSCRIPTION FACTOR SITE-2 PROTEASE"/>
    <property type="match status" value="1"/>
</dbReference>
<evidence type="ECO:0000313" key="2">
    <source>
        <dbReference type="EMBL" id="TWT66647.1"/>
    </source>
</evidence>
<dbReference type="AlphaFoldDB" id="A0A5C5XTU8"/>
<dbReference type="RefSeq" id="WP_146391711.1">
    <property type="nucleotide sequence ID" value="NZ_SJPK01000005.1"/>
</dbReference>
<comment type="caution">
    <text evidence="2">The sequence shown here is derived from an EMBL/GenBank/DDBJ whole genome shotgun (WGS) entry which is preliminary data.</text>
</comment>
<evidence type="ECO:0000256" key="1">
    <source>
        <dbReference type="SAM" id="Phobius"/>
    </source>
</evidence>
<gene>
    <name evidence="2" type="ORF">CA85_27440</name>
</gene>
<feature type="transmembrane region" description="Helical" evidence="1">
    <location>
        <begin position="295"/>
        <end position="314"/>
    </location>
</feature>
<dbReference type="GO" id="GO:0004222">
    <property type="term" value="F:metalloendopeptidase activity"/>
    <property type="evidence" value="ECO:0007669"/>
    <property type="project" value="InterPro"/>
</dbReference>
<feature type="transmembrane region" description="Helical" evidence="1">
    <location>
        <begin position="442"/>
        <end position="461"/>
    </location>
</feature>
<dbReference type="CDD" id="cd05709">
    <property type="entry name" value="S2P-M50"/>
    <property type="match status" value="1"/>
</dbReference>
<keyword evidence="1" id="KW-1133">Transmembrane helix</keyword>
<keyword evidence="3" id="KW-1185">Reference proteome</keyword>
<feature type="transmembrane region" description="Helical" evidence="1">
    <location>
        <begin position="369"/>
        <end position="391"/>
    </location>
</feature>
<name>A0A5C5XTU8_9BACT</name>
<keyword evidence="1" id="KW-0812">Transmembrane</keyword>
<dbReference type="InterPro" id="IPR001193">
    <property type="entry name" value="MBTPS2"/>
</dbReference>
<dbReference type="PANTHER" id="PTHR13325">
    <property type="entry name" value="PROTEASE M50 MEMBRANE-BOUND TRANSCRIPTION FACTOR SITE 2 PROTEASE"/>
    <property type="match status" value="1"/>
</dbReference>
<feature type="transmembrane region" description="Helical" evidence="1">
    <location>
        <begin position="397"/>
        <end position="416"/>
    </location>
</feature>
<keyword evidence="1" id="KW-0472">Membrane</keyword>
<dbReference type="OrthoDB" id="9759690at2"/>
<dbReference type="GO" id="GO:0016020">
    <property type="term" value="C:membrane"/>
    <property type="evidence" value="ECO:0007669"/>
    <property type="project" value="InterPro"/>
</dbReference>
<dbReference type="GO" id="GO:0031293">
    <property type="term" value="P:membrane protein intracellular domain proteolysis"/>
    <property type="evidence" value="ECO:0007669"/>
    <property type="project" value="TreeGrafter"/>
</dbReference>
<reference evidence="2 3" key="1">
    <citation type="submission" date="2019-02" db="EMBL/GenBank/DDBJ databases">
        <title>Deep-cultivation of Planctomycetes and their phenomic and genomic characterization uncovers novel biology.</title>
        <authorList>
            <person name="Wiegand S."/>
            <person name="Jogler M."/>
            <person name="Boedeker C."/>
            <person name="Pinto D."/>
            <person name="Vollmers J."/>
            <person name="Rivas-Marin E."/>
            <person name="Kohn T."/>
            <person name="Peeters S.H."/>
            <person name="Heuer A."/>
            <person name="Rast P."/>
            <person name="Oberbeckmann S."/>
            <person name="Bunk B."/>
            <person name="Jeske O."/>
            <person name="Meyerdierks A."/>
            <person name="Storesund J.E."/>
            <person name="Kallscheuer N."/>
            <person name="Luecker S."/>
            <person name="Lage O.M."/>
            <person name="Pohl T."/>
            <person name="Merkel B.J."/>
            <person name="Hornburger P."/>
            <person name="Mueller R.-W."/>
            <person name="Bruemmer F."/>
            <person name="Labrenz M."/>
            <person name="Spormann A.M."/>
            <person name="Op Den Camp H."/>
            <person name="Overmann J."/>
            <person name="Amann R."/>
            <person name="Jetten M.S.M."/>
            <person name="Mascher T."/>
            <person name="Medema M.H."/>
            <person name="Devos D.P."/>
            <person name="Kaster A.-K."/>
            <person name="Ovreas L."/>
            <person name="Rohde M."/>
            <person name="Galperin M.Y."/>
            <person name="Jogler C."/>
        </authorList>
    </citation>
    <scope>NUCLEOTIDE SEQUENCE [LARGE SCALE GENOMIC DNA]</scope>
    <source>
        <strain evidence="2 3">CA85</strain>
    </source>
</reference>
<sequence length="733" mass="79690">MSIPRLQLRRDLIMRRISLRDRCVWVLKDPLSSAFHFFDEAEFAILRRLRDGVSFATLATRYRDRLPPAALAEFLSAATRAGILITPDGAAASPAWRPASRRPQPAWWKNPLAIRLPGITPDRLGALFRPTPAIDASHDARHSPGRLHGIARVIPCAVAAIVVVAVVVVGMNQQALIEDFAAAGSRLVAPANGIHGSTGASPLTNTLLAFAIAIAVTKIFHELAHAWVCQKLGGRCREIGVLLLFGVPCLYCDVSEAWLMPRRRDRILVSAAGVLAEWIVAAIAVILWASTRSGLLHDVSALIVVVASVSTLLVNANPLLRYDGYYILSDAVGVPNLAHEATLAIRQTWASWVSGDRTSQSAALPRPWLVAYGIASWIYRLVILCMIGWLMFSFLKAWFGIGLAVPVTVGLVSLVLRQRMNAQLASGPLPTDAVAQRWRRPAASAAILLASGLVLCIPLPHSLRVGSLIRPSGERPLFAAASGMIMPRTSGTAMRLDDWRLRWKELASLGRIAELESEFAATRIDRVDRPSLSITQPVVASQIASEREHHATLVSRLDQLRCSLGPGEKLYAPPSRQPTREERMAGRWGWTGTPLDPDNVGATLTQGTLVGRAGSPDRRTASLYVPEQSIDNVRLGQLVRVGYRGLPSGSVRGHVESISADPVDEVPEEIVASGWIPNNSSGSSGTIPSAVHYEVVVMIDEASPVLPARLVTAARIEFAAASLWSRWRKWFRQ</sequence>
<feature type="transmembrane region" description="Helical" evidence="1">
    <location>
        <begin position="207"/>
        <end position="228"/>
    </location>
</feature>
<dbReference type="Gene3D" id="2.40.30.170">
    <property type="match status" value="1"/>
</dbReference>
<feature type="transmembrane region" description="Helical" evidence="1">
    <location>
        <begin position="267"/>
        <end position="289"/>
    </location>
</feature>